<dbReference type="AlphaFoldDB" id="A0A9Q0CTF8"/>
<keyword evidence="6" id="KW-0284">Flavonoid biosynthesis</keyword>
<dbReference type="EC" id="2.3.1.74" evidence="4"/>
<feature type="domain" description="Chalcone/stilbene synthase C-terminal" evidence="11">
    <location>
        <begin position="235"/>
        <end position="384"/>
    </location>
</feature>
<dbReference type="PANTHER" id="PTHR11877:SF14">
    <property type="entry name" value="CHALCONE SYNTHASE"/>
    <property type="match status" value="1"/>
</dbReference>
<dbReference type="OrthoDB" id="1529441at2759"/>
<reference evidence="12" key="1">
    <citation type="journal article" date="2022" name="Cell">
        <title>Repeat-based holocentromeres influence genome architecture and karyotype evolution.</title>
        <authorList>
            <person name="Hofstatter P.G."/>
            <person name="Thangavel G."/>
            <person name="Lux T."/>
            <person name="Neumann P."/>
            <person name="Vondrak T."/>
            <person name="Novak P."/>
            <person name="Zhang M."/>
            <person name="Costa L."/>
            <person name="Castellani M."/>
            <person name="Scott A."/>
            <person name="Toegelov H."/>
            <person name="Fuchs J."/>
            <person name="Mata-Sucre Y."/>
            <person name="Dias Y."/>
            <person name="Vanzela A.L.L."/>
            <person name="Huettel B."/>
            <person name="Almeida C.C.S."/>
            <person name="Simkova H."/>
            <person name="Souza G."/>
            <person name="Pedrosa-Harand A."/>
            <person name="Macas J."/>
            <person name="Mayer K.F.X."/>
            <person name="Houben A."/>
            <person name="Marques A."/>
        </authorList>
    </citation>
    <scope>NUCLEOTIDE SEQUENCE</scope>
    <source>
        <strain evidence="12">RhyBre1mFocal</strain>
    </source>
</reference>
<evidence type="ECO:0000256" key="3">
    <source>
        <dbReference type="ARBA" id="ARBA00005531"/>
    </source>
</evidence>
<gene>
    <name evidence="12" type="ORF">LUZ63_008175</name>
</gene>
<evidence type="ECO:0000256" key="5">
    <source>
        <dbReference type="ARBA" id="ARBA00022679"/>
    </source>
</evidence>
<dbReference type="EMBL" id="JAMQYH010000002">
    <property type="protein sequence ID" value="KAJ1699663.1"/>
    <property type="molecule type" value="Genomic_DNA"/>
</dbReference>
<dbReference type="Pfam" id="PF02797">
    <property type="entry name" value="Chal_sti_synt_C"/>
    <property type="match status" value="1"/>
</dbReference>
<comment type="function">
    <text evidence="1">The primary product of this enzyme is 4,2',4',6'-tetrahydroxychalcone (also termed naringenin-chalcone or chalcone) which can under specific conditions spontaneously isomerize into naringenin.</text>
</comment>
<dbReference type="GO" id="GO:0030639">
    <property type="term" value="P:polyketide biosynthetic process"/>
    <property type="evidence" value="ECO:0007669"/>
    <property type="project" value="TreeGrafter"/>
</dbReference>
<protein>
    <recommendedName>
        <fullName evidence="4">chalcone synthase</fullName>
        <ecNumber evidence="4">2.3.1.74</ecNumber>
    </recommendedName>
</protein>
<evidence type="ECO:0000256" key="4">
    <source>
        <dbReference type="ARBA" id="ARBA00012975"/>
    </source>
</evidence>
<comment type="similarity">
    <text evidence="3 9">Belongs to the thiolase-like superfamily. Chalcone/stilbene synthases family.</text>
</comment>
<dbReference type="PANTHER" id="PTHR11877">
    <property type="entry name" value="HYDROXYMETHYLGLUTARYL-COA SYNTHASE"/>
    <property type="match status" value="1"/>
</dbReference>
<proteinExistence type="inferred from homology"/>
<evidence type="ECO:0000313" key="13">
    <source>
        <dbReference type="Proteomes" id="UP001151287"/>
    </source>
</evidence>
<feature type="active site" description="Acyl-thioester intermediate" evidence="8">
    <location>
        <position position="161"/>
    </location>
</feature>
<evidence type="ECO:0000256" key="8">
    <source>
        <dbReference type="PIRSR" id="PIRSR000451-1"/>
    </source>
</evidence>
<dbReference type="Proteomes" id="UP001151287">
    <property type="component" value="Unassembled WGS sequence"/>
</dbReference>
<dbReference type="InterPro" id="IPR011141">
    <property type="entry name" value="Polyketide_synthase_type-III"/>
</dbReference>
<dbReference type="SUPFAM" id="SSF53901">
    <property type="entry name" value="Thiolase-like"/>
    <property type="match status" value="2"/>
</dbReference>
<evidence type="ECO:0000256" key="1">
    <source>
        <dbReference type="ARBA" id="ARBA00002969"/>
    </source>
</evidence>
<keyword evidence="13" id="KW-1185">Reference proteome</keyword>
<keyword evidence="7 9" id="KW-0012">Acyltransferase</keyword>
<evidence type="ECO:0000313" key="12">
    <source>
        <dbReference type="EMBL" id="KAJ1699663.1"/>
    </source>
</evidence>
<dbReference type="GO" id="GO:0009813">
    <property type="term" value="P:flavonoid biosynthetic process"/>
    <property type="evidence" value="ECO:0007669"/>
    <property type="project" value="UniProtKB-KW"/>
</dbReference>
<evidence type="ECO:0000256" key="2">
    <source>
        <dbReference type="ARBA" id="ARBA00004966"/>
    </source>
</evidence>
<comment type="caution">
    <text evidence="12">The sequence shown here is derived from an EMBL/GenBank/DDBJ whole genome shotgun (WGS) entry which is preliminary data.</text>
</comment>
<name>A0A9Q0CTF8_9POAL</name>
<evidence type="ECO:0000256" key="9">
    <source>
        <dbReference type="RuleBase" id="RU003633"/>
    </source>
</evidence>
<organism evidence="12 13">
    <name type="scientific">Rhynchospora breviuscula</name>
    <dbReference type="NCBI Taxonomy" id="2022672"/>
    <lineage>
        <taxon>Eukaryota</taxon>
        <taxon>Viridiplantae</taxon>
        <taxon>Streptophyta</taxon>
        <taxon>Embryophyta</taxon>
        <taxon>Tracheophyta</taxon>
        <taxon>Spermatophyta</taxon>
        <taxon>Magnoliopsida</taxon>
        <taxon>Liliopsida</taxon>
        <taxon>Poales</taxon>
        <taxon>Cyperaceae</taxon>
        <taxon>Cyperoideae</taxon>
        <taxon>Rhynchosporeae</taxon>
        <taxon>Rhynchospora</taxon>
    </lineage>
</organism>
<accession>A0A9Q0CTF8</accession>
<dbReference type="Pfam" id="PF00195">
    <property type="entry name" value="Chal_sti_synt_N"/>
    <property type="match status" value="1"/>
</dbReference>
<dbReference type="GO" id="GO:0010208">
    <property type="term" value="P:pollen wall assembly"/>
    <property type="evidence" value="ECO:0007669"/>
    <property type="project" value="UniProtKB-ARBA"/>
</dbReference>
<evidence type="ECO:0000259" key="11">
    <source>
        <dbReference type="Pfam" id="PF02797"/>
    </source>
</evidence>
<dbReference type="InterPro" id="IPR012328">
    <property type="entry name" value="Chalcone/stilbene_synt_C"/>
</dbReference>
<dbReference type="InterPro" id="IPR001099">
    <property type="entry name" value="Chalcone/stilbene_synt_N"/>
</dbReference>
<keyword evidence="5 9" id="KW-0808">Transferase</keyword>
<sequence>MVNAKSTQCHGQPATVLAIGSAFPSNVLMQEEAPDFFFKVSNTERLVDLKKKFTKICNASTIKKRHMLFTEEIAKQNPSIVTPNAPSLGARQSIVINEVPKLAKLAAEQAIKEWGQPVSKLTHLIFCTTSGFAMPAFDCELANLLELPPTVKRFMLYHQGCQGGGTTLRLAKDLAENNPGARVLAVCVEITLHGFHIPSEENLDNLVSLAIFGDGASAVIVGTDPDLTAEQPLFEIISANQKLVPDSSGAIVSDVDETGFMVHLSRDVPTLASKDAESCLQEAFAPLGISDWNSIFWVLHPGGVAIMDKIEAKLKLMKEKLVASRNIFANYGNMQSATAMIVLDEMRKKSVEAKKETTGDGFEWGVLLAFGPGMTVETIVLRAISV</sequence>
<feature type="domain" description="Chalcone/stilbene synthase N-terminal" evidence="10">
    <location>
        <begin position="4"/>
        <end position="225"/>
    </location>
</feature>
<dbReference type="GO" id="GO:0016210">
    <property type="term" value="F:naringenin-chalcone synthase activity"/>
    <property type="evidence" value="ECO:0007669"/>
    <property type="project" value="UniProtKB-EC"/>
</dbReference>
<dbReference type="CDD" id="cd00831">
    <property type="entry name" value="CHS_like"/>
    <property type="match status" value="1"/>
</dbReference>
<dbReference type="InterPro" id="IPR016039">
    <property type="entry name" value="Thiolase-like"/>
</dbReference>
<dbReference type="FunFam" id="3.40.47.10:FF:000025">
    <property type="entry name" value="Chalcone synthase 2"/>
    <property type="match status" value="1"/>
</dbReference>
<dbReference type="FunFam" id="3.40.47.10:FF:000014">
    <property type="entry name" value="Chalcone synthase 1"/>
    <property type="match status" value="1"/>
</dbReference>
<dbReference type="Gene3D" id="3.40.47.10">
    <property type="match status" value="2"/>
</dbReference>
<comment type="pathway">
    <text evidence="2">Secondary metabolite biosynthesis; flavonoid biosynthesis.</text>
</comment>
<evidence type="ECO:0000256" key="7">
    <source>
        <dbReference type="ARBA" id="ARBA00023315"/>
    </source>
</evidence>
<evidence type="ECO:0000256" key="6">
    <source>
        <dbReference type="ARBA" id="ARBA00023241"/>
    </source>
</evidence>
<dbReference type="PIRSF" id="PIRSF000451">
    <property type="entry name" value="PKS_III"/>
    <property type="match status" value="1"/>
</dbReference>
<evidence type="ECO:0000259" key="10">
    <source>
        <dbReference type="Pfam" id="PF00195"/>
    </source>
</evidence>